<dbReference type="KEGG" id="bman:114239606"/>
<evidence type="ECO:0000256" key="1">
    <source>
        <dbReference type="SAM" id="MobiDB-lite"/>
    </source>
</evidence>
<feature type="region of interest" description="Disordered" evidence="1">
    <location>
        <begin position="191"/>
        <end position="214"/>
    </location>
</feature>
<dbReference type="Proteomes" id="UP000504629">
    <property type="component" value="Unplaced"/>
</dbReference>
<dbReference type="InterPro" id="IPR038991">
    <property type="entry name" value="CAAP1"/>
</dbReference>
<dbReference type="GeneID" id="114239606"/>
<dbReference type="GO" id="GO:0042981">
    <property type="term" value="P:regulation of apoptotic process"/>
    <property type="evidence" value="ECO:0007669"/>
    <property type="project" value="InterPro"/>
</dbReference>
<protein>
    <submittedName>
        <fullName evidence="3">Uncharacterized protein LOC114239606</fullName>
    </submittedName>
</protein>
<dbReference type="PANTHER" id="PTHR14740">
    <property type="entry name" value="CASPASE ACTIVITY AND APOPTOSIS INHIBITOR 1"/>
    <property type="match status" value="1"/>
</dbReference>
<feature type="compositionally biased region" description="Polar residues" evidence="1">
    <location>
        <begin position="370"/>
        <end position="380"/>
    </location>
</feature>
<feature type="compositionally biased region" description="Basic residues" evidence="1">
    <location>
        <begin position="128"/>
        <end position="152"/>
    </location>
</feature>
<dbReference type="OrthoDB" id="10064012at2759"/>
<dbReference type="Pfam" id="PF15335">
    <property type="entry name" value="CAAP1"/>
    <property type="match status" value="1"/>
</dbReference>
<sequence length="684" mass="76910">MSRMRKRNIKTEDPEPSTSTRIQQEHDLAYYIHDRVELMHQIFSVLKPKELKAMAPDCVRNVSIDDLQELCTEELLGISSKRLLAILDGAEPPSDTESSSRSPSPQLETISLDSISSDEEILNEDQHKKKKHKHHRKNSKLRLKDRKKHKGKKSEDVEQSAASRAGLTVLELLELQARARAIRAQLQQERETMEHVETSQTVCNSSDNEVEIKEEPPEVLVISSEDEKPDIQELQKHPELAKNTPEEAVEAIGESPAPQESAVVTKRCNDLIIKVPQKTHTRKIKLKRNKITASVQSESVASTASTSVATTEKRKKKKKKRDKQTYNIDNDEITLQLSDSEKMDLLQDLEKKHGVASETDSDSSEDMTKEANNGTALQNDKVTEDALVNTSECVVNADTESSDKGEGSIEDGEIVTDNCKDDTEICESVENVAGDRVIEVNDLPVTQNNPEIVDLNQQHSERTQLNEKPNLVYGSPEKTDSLSTNTEVVKQTQDSEKIIEETVCISDDESTNDVIQIIDEVELSDDSCSEVSLLSKEPTAQEIAALSARIDEMDQNDVDDDASEQLLMSWKDRYVESAKVKKVLTVSNIFNALRKKNIDLKKKIQECDKPSEDVVVENKIEDGTLEQYNNLESTAGKFSSETLDNVVVTANMKKDAKVLLKMYKKLLKYNDMTRVSKKKKKKDV</sequence>
<organism evidence="2 3">
    <name type="scientific">Bombyx mandarina</name>
    <name type="common">Wild silk moth</name>
    <name type="synonym">Wild silkworm</name>
    <dbReference type="NCBI Taxonomy" id="7092"/>
    <lineage>
        <taxon>Eukaryota</taxon>
        <taxon>Metazoa</taxon>
        <taxon>Ecdysozoa</taxon>
        <taxon>Arthropoda</taxon>
        <taxon>Hexapoda</taxon>
        <taxon>Insecta</taxon>
        <taxon>Pterygota</taxon>
        <taxon>Neoptera</taxon>
        <taxon>Endopterygota</taxon>
        <taxon>Lepidoptera</taxon>
        <taxon>Glossata</taxon>
        <taxon>Ditrysia</taxon>
        <taxon>Bombycoidea</taxon>
        <taxon>Bombycidae</taxon>
        <taxon>Bombycinae</taxon>
        <taxon>Bombyx</taxon>
    </lineage>
</organism>
<dbReference type="PANTHER" id="PTHR14740:SF3">
    <property type="entry name" value="CASPASE ACTIVITY AND APOPTOSIS INHIBITOR 1"/>
    <property type="match status" value="1"/>
</dbReference>
<feature type="compositionally biased region" description="Basic residues" evidence="1">
    <location>
        <begin position="313"/>
        <end position="322"/>
    </location>
</feature>
<evidence type="ECO:0000313" key="2">
    <source>
        <dbReference type="Proteomes" id="UP000504629"/>
    </source>
</evidence>
<reference evidence="3" key="1">
    <citation type="submission" date="2025-08" db="UniProtKB">
        <authorList>
            <consortium name="RefSeq"/>
        </authorList>
    </citation>
    <scope>IDENTIFICATION</scope>
    <source>
        <tissue evidence="3">Silk gland</tissue>
    </source>
</reference>
<dbReference type="AlphaFoldDB" id="A0A6J2J970"/>
<feature type="region of interest" description="Disordered" evidence="1">
    <location>
        <begin position="1"/>
        <end position="21"/>
    </location>
</feature>
<gene>
    <name evidence="3" type="primary">LOC114239606</name>
</gene>
<dbReference type="RefSeq" id="XP_028025697.1">
    <property type="nucleotide sequence ID" value="XM_028169896.1"/>
</dbReference>
<name>A0A6J2J970_BOMMA</name>
<feature type="region of interest" description="Disordered" evidence="1">
    <location>
        <begin position="352"/>
        <end position="415"/>
    </location>
</feature>
<feature type="compositionally biased region" description="Low complexity" evidence="1">
    <location>
        <begin position="292"/>
        <end position="310"/>
    </location>
</feature>
<proteinExistence type="predicted"/>
<feature type="compositionally biased region" description="Polar residues" evidence="1">
    <location>
        <begin position="198"/>
        <end position="207"/>
    </location>
</feature>
<feature type="compositionally biased region" description="Low complexity" evidence="1">
    <location>
        <begin position="92"/>
        <end position="115"/>
    </location>
</feature>
<keyword evidence="2" id="KW-1185">Reference proteome</keyword>
<feature type="region of interest" description="Disordered" evidence="1">
    <location>
        <begin position="291"/>
        <end position="324"/>
    </location>
</feature>
<accession>A0A6J2J970</accession>
<feature type="region of interest" description="Disordered" evidence="1">
    <location>
        <begin position="235"/>
        <end position="261"/>
    </location>
</feature>
<evidence type="ECO:0000313" key="3">
    <source>
        <dbReference type="RefSeq" id="XP_028025697.1"/>
    </source>
</evidence>
<feature type="region of interest" description="Disordered" evidence="1">
    <location>
        <begin position="89"/>
        <end position="162"/>
    </location>
</feature>